<feature type="domain" description="Glycoside hydrolase family 5" evidence="16">
    <location>
        <begin position="58"/>
        <end position="307"/>
    </location>
</feature>
<gene>
    <name evidence="17" type="ORF">L207DRAFT_637481</name>
</gene>
<evidence type="ECO:0000256" key="12">
    <source>
        <dbReference type="ARBA" id="ARBA00074271"/>
    </source>
</evidence>
<evidence type="ECO:0000256" key="11">
    <source>
        <dbReference type="ARBA" id="ARBA00059691"/>
    </source>
</evidence>
<dbReference type="EC" id="3.2.1.4" evidence="3"/>
<dbReference type="GO" id="GO:0008810">
    <property type="term" value="F:cellulase activity"/>
    <property type="evidence" value="ECO:0007669"/>
    <property type="project" value="UniProtKB-EC"/>
</dbReference>
<keyword evidence="7" id="KW-0119">Carbohydrate metabolism</keyword>
<evidence type="ECO:0000256" key="8">
    <source>
        <dbReference type="ARBA" id="ARBA00023283"/>
    </source>
</evidence>
<evidence type="ECO:0000313" key="18">
    <source>
        <dbReference type="Proteomes" id="UP000235786"/>
    </source>
</evidence>
<keyword evidence="5 13" id="KW-0378">Hydrolase</keyword>
<evidence type="ECO:0000256" key="4">
    <source>
        <dbReference type="ARBA" id="ARBA00022729"/>
    </source>
</evidence>
<proteinExistence type="inferred from homology"/>
<accession>A0A2J6RCZ0</accession>
<dbReference type="EMBL" id="KZ613951">
    <property type="protein sequence ID" value="PMD36371.1"/>
    <property type="molecule type" value="Genomic_DNA"/>
</dbReference>
<keyword evidence="10" id="KW-0624">Polysaccharide degradation</keyword>
<keyword evidence="8" id="KW-0873">Pyrrolidone carboxylic acid</keyword>
<keyword evidence="4 15" id="KW-0732">Signal</keyword>
<dbReference type="PANTHER" id="PTHR34142">
    <property type="entry name" value="ENDO-BETA-1,4-GLUCANASE A"/>
    <property type="match status" value="1"/>
</dbReference>
<dbReference type="PROSITE" id="PS00659">
    <property type="entry name" value="GLYCOSYL_HYDROL_F5"/>
    <property type="match status" value="1"/>
</dbReference>
<comment type="similarity">
    <text evidence="2 13">Belongs to the glycosyl hydrolase 5 (cellulase A) family.</text>
</comment>
<dbReference type="InterPro" id="IPR017853">
    <property type="entry name" value="GH"/>
</dbReference>
<dbReference type="FunFam" id="3.20.20.80:FF:000124">
    <property type="entry name" value="Exported cellulase"/>
    <property type="match status" value="1"/>
</dbReference>
<evidence type="ECO:0000256" key="13">
    <source>
        <dbReference type="RuleBase" id="RU361153"/>
    </source>
</evidence>
<dbReference type="Proteomes" id="UP000235786">
    <property type="component" value="Unassembled WGS sequence"/>
</dbReference>
<comment type="catalytic activity">
    <reaction evidence="1">
        <text>Endohydrolysis of (1-&gt;4)-beta-D-glucosidic linkages in cellulose, lichenin and cereal beta-D-glucans.</text>
        <dbReference type="EC" id="3.2.1.4"/>
    </reaction>
</comment>
<feature type="signal peptide" evidence="15">
    <location>
        <begin position="1"/>
        <end position="18"/>
    </location>
</feature>
<evidence type="ECO:0000313" key="17">
    <source>
        <dbReference type="EMBL" id="PMD36371.1"/>
    </source>
</evidence>
<dbReference type="OrthoDB" id="5823761at2759"/>
<evidence type="ECO:0000256" key="2">
    <source>
        <dbReference type="ARBA" id="ARBA00005641"/>
    </source>
</evidence>
<sequence>MKFLSSLVFLGGVGTVLAGTQLFGMNLSGFEFGCAITGYCPQGSNVIPPVKSLGGADGAGQMQHFVKDDGMSIFRLPVSWQYLTGSTIGPLSTKALANYDLLMQACLDTGAYCMIDIHNFARWNGEIIGQGGPTNAQFVDLWTQLTTAYADNPFVIFELMNEPHDLDLTLWAATCQLVVNAIRTTETASHIIMLPGLNYTSAGTLVEGWGAAMAGITNPDKSTTNLLLDVHKYLDIDNSGDHTTCVTDNVADTFDPVADWLRTNKRQAMLTETGAGASTSCFTDFCAQNEAINANADVYLAYIAWAAGSVNSTYILDLAPSVKGKVYTDMQMTTECVIEPWKNSTAVAAPAWGLVLPAGTASTSSSTTSTTAKTTATKGATTTKGGSAGSASTSTSSFVSGATRTIVPATPINPKNSASGLEVAGMQVMCVLMAGFAVLTFML</sequence>
<evidence type="ECO:0000256" key="7">
    <source>
        <dbReference type="ARBA" id="ARBA00023277"/>
    </source>
</evidence>
<evidence type="ECO:0000256" key="14">
    <source>
        <dbReference type="SAM" id="MobiDB-lite"/>
    </source>
</evidence>
<evidence type="ECO:0000256" key="6">
    <source>
        <dbReference type="ARBA" id="ARBA00023001"/>
    </source>
</evidence>
<dbReference type="PANTHER" id="PTHR34142:SF5">
    <property type="entry name" value="CBM1 DOMAIN-CONTAINING PROTEIN"/>
    <property type="match status" value="1"/>
</dbReference>
<evidence type="ECO:0000256" key="15">
    <source>
        <dbReference type="SAM" id="SignalP"/>
    </source>
</evidence>
<dbReference type="AlphaFoldDB" id="A0A2J6RCZ0"/>
<evidence type="ECO:0000256" key="9">
    <source>
        <dbReference type="ARBA" id="ARBA00023295"/>
    </source>
</evidence>
<reference evidence="17 18" key="1">
    <citation type="submission" date="2016-04" db="EMBL/GenBank/DDBJ databases">
        <title>A degradative enzymes factory behind the ericoid mycorrhizal symbiosis.</title>
        <authorList>
            <consortium name="DOE Joint Genome Institute"/>
            <person name="Martino E."/>
            <person name="Morin E."/>
            <person name="Grelet G."/>
            <person name="Kuo A."/>
            <person name="Kohler A."/>
            <person name="Daghino S."/>
            <person name="Barry K."/>
            <person name="Choi C."/>
            <person name="Cichocki N."/>
            <person name="Clum A."/>
            <person name="Copeland A."/>
            <person name="Hainaut M."/>
            <person name="Haridas S."/>
            <person name="Labutti K."/>
            <person name="Lindquist E."/>
            <person name="Lipzen A."/>
            <person name="Khouja H.-R."/>
            <person name="Murat C."/>
            <person name="Ohm R."/>
            <person name="Olson A."/>
            <person name="Spatafora J."/>
            <person name="Veneault-Fourrey C."/>
            <person name="Henrissat B."/>
            <person name="Grigoriev I."/>
            <person name="Martin F."/>
            <person name="Perotto S."/>
        </authorList>
    </citation>
    <scope>NUCLEOTIDE SEQUENCE [LARGE SCALE GENOMIC DNA]</scope>
    <source>
        <strain evidence="17 18">F</strain>
    </source>
</reference>
<keyword evidence="18" id="KW-1185">Reference proteome</keyword>
<protein>
    <recommendedName>
        <fullName evidence="12">Endoglucanase EG-II</fullName>
        <ecNumber evidence="3">3.2.1.4</ecNumber>
    </recommendedName>
</protein>
<keyword evidence="9 13" id="KW-0326">Glycosidase</keyword>
<evidence type="ECO:0000256" key="5">
    <source>
        <dbReference type="ARBA" id="ARBA00022801"/>
    </source>
</evidence>
<dbReference type="Gene3D" id="3.20.20.80">
    <property type="entry name" value="Glycosidases"/>
    <property type="match status" value="1"/>
</dbReference>
<evidence type="ECO:0000256" key="10">
    <source>
        <dbReference type="ARBA" id="ARBA00023326"/>
    </source>
</evidence>
<feature type="chain" id="PRO_5014324568" description="Endoglucanase EG-II" evidence="15">
    <location>
        <begin position="19"/>
        <end position="443"/>
    </location>
</feature>
<dbReference type="InterPro" id="IPR018087">
    <property type="entry name" value="Glyco_hydro_5_CS"/>
</dbReference>
<dbReference type="GO" id="GO:0030245">
    <property type="term" value="P:cellulose catabolic process"/>
    <property type="evidence" value="ECO:0007669"/>
    <property type="project" value="UniProtKB-KW"/>
</dbReference>
<dbReference type="Pfam" id="PF00150">
    <property type="entry name" value="Cellulase"/>
    <property type="match status" value="1"/>
</dbReference>
<name>A0A2J6RCZ0_HYAVF</name>
<evidence type="ECO:0000259" key="16">
    <source>
        <dbReference type="Pfam" id="PF00150"/>
    </source>
</evidence>
<feature type="region of interest" description="Disordered" evidence="14">
    <location>
        <begin position="360"/>
        <end position="395"/>
    </location>
</feature>
<dbReference type="SUPFAM" id="SSF51445">
    <property type="entry name" value="(Trans)glycosidases"/>
    <property type="match status" value="1"/>
</dbReference>
<dbReference type="STRING" id="1149755.A0A2J6RCZ0"/>
<evidence type="ECO:0000256" key="1">
    <source>
        <dbReference type="ARBA" id="ARBA00000966"/>
    </source>
</evidence>
<keyword evidence="6" id="KW-0136">Cellulose degradation</keyword>
<organism evidence="17 18">
    <name type="scientific">Hyaloscypha variabilis (strain UAMH 11265 / GT02V1 / F)</name>
    <name type="common">Meliniomyces variabilis</name>
    <dbReference type="NCBI Taxonomy" id="1149755"/>
    <lineage>
        <taxon>Eukaryota</taxon>
        <taxon>Fungi</taxon>
        <taxon>Dikarya</taxon>
        <taxon>Ascomycota</taxon>
        <taxon>Pezizomycotina</taxon>
        <taxon>Leotiomycetes</taxon>
        <taxon>Helotiales</taxon>
        <taxon>Hyaloscyphaceae</taxon>
        <taxon>Hyaloscypha</taxon>
        <taxon>Hyaloscypha variabilis</taxon>
    </lineage>
</organism>
<comment type="function">
    <text evidence="11">Endoglucanase (EG) that cleaves the internal beta-1,4-glucosidic bonds in cellulose. The degradation of cellulose involves an interplay between different cellulolytic enzymes. Hydrolysis starts with EGs, which cut internal glycosidic linkages to reduce the polymerization degree of the substrate and creates new chain ends for exocellobiohydrolases (CBHs). The CBH release the disaccharide cellobiose from the non-reducing end of the cellulose polymer chain. Finally, beta-1,4-glucosidases hydrolyze the cellobiose and other short cello-oligosaccharides into glucose units.</text>
</comment>
<dbReference type="InterPro" id="IPR001547">
    <property type="entry name" value="Glyco_hydro_5"/>
</dbReference>
<evidence type="ECO:0000256" key="3">
    <source>
        <dbReference type="ARBA" id="ARBA00012601"/>
    </source>
</evidence>